<dbReference type="GO" id="GO:0009294">
    <property type="term" value="P:DNA-mediated transformation"/>
    <property type="evidence" value="ECO:0007669"/>
    <property type="project" value="InterPro"/>
</dbReference>
<reference evidence="4 5" key="1">
    <citation type="submission" date="2011-01" db="EMBL/GenBank/DDBJ databases">
        <authorList>
            <person name="Weinstock G."/>
            <person name="Sodergren E."/>
            <person name="Clifton S."/>
            <person name="Fulton L."/>
            <person name="Fulton B."/>
            <person name="Courtney L."/>
            <person name="Fronick C."/>
            <person name="Harrison M."/>
            <person name="Strong C."/>
            <person name="Farmer C."/>
            <person name="Delahaunty K."/>
            <person name="Markovic C."/>
            <person name="Hall O."/>
            <person name="Minx P."/>
            <person name="Tomlinson C."/>
            <person name="Mitreva M."/>
            <person name="Hou S."/>
            <person name="Chen J."/>
            <person name="Wollam A."/>
            <person name="Pepin K.H."/>
            <person name="Johnson M."/>
            <person name="Bhonagiri V."/>
            <person name="Zhang X."/>
            <person name="Suruliraj S."/>
            <person name="Warren W."/>
            <person name="Chinwalla A."/>
            <person name="Mardis E.R."/>
            <person name="Wilson R.K."/>
        </authorList>
    </citation>
    <scope>NUCLEOTIDE SEQUENCE [LARGE SCALE GENOMIC DNA]</scope>
    <source>
        <strain evidence="4 5">YIT 12067</strain>
    </source>
</reference>
<keyword evidence="5" id="KW-1185">Reference proteome</keyword>
<evidence type="ECO:0000256" key="1">
    <source>
        <dbReference type="ARBA" id="ARBA00006525"/>
    </source>
</evidence>
<name>E8LBJ5_9FIRM</name>
<evidence type="ECO:0000313" key="5">
    <source>
        <dbReference type="Proteomes" id="UP000004923"/>
    </source>
</evidence>
<dbReference type="HOGENOM" id="CLU_029601_2_3_9"/>
<proteinExistence type="inferred from homology"/>
<dbReference type="InterPro" id="IPR036388">
    <property type="entry name" value="WH-like_DNA-bd_sf"/>
</dbReference>
<dbReference type="InterPro" id="IPR003488">
    <property type="entry name" value="DprA"/>
</dbReference>
<dbReference type="eggNOG" id="COG0758">
    <property type="taxonomic scope" value="Bacteria"/>
</dbReference>
<dbReference type="OrthoDB" id="9785707at2"/>
<dbReference type="SUPFAM" id="SSF102405">
    <property type="entry name" value="MCP/YpsA-like"/>
    <property type="match status" value="1"/>
</dbReference>
<sequence>MYLLQEECDLMDTTLYLAAVCAVVPGLGRSRIPDLINALGSARAVFEASAATLTATGLCTPRAVQSFISNRDARLPQRLDYFCRHNGVQILAYTDAAYPQSLQQLSDKPLVLYVKGKLPQANYALAIVGSRRCSEYGVRAAGYFAKTMTREGIPIISGGAKGIDTAAHEACLQAGGTTVAVLGCGLDIVYPPENAKLFARIAEQGALVTEYPPGVPPAAANFPARNRIIVGLSQAVLVAEAGKRSGAVITANIAADEGREVYCVPGNIFDGGSIGCHELIRTGAKLVDMPQDILDDKRSWQQAMNRCITQPSIFDCAPQEPKPAPAPVTTELGAKLLALLQAGALSLEKLTEQSGAAFAAVSMELLDLQAAGLVATDQAQRYYRK</sequence>
<evidence type="ECO:0000313" key="4">
    <source>
        <dbReference type="EMBL" id="EFY05767.1"/>
    </source>
</evidence>
<comment type="similarity">
    <text evidence="1">Belongs to the DprA/Smf family.</text>
</comment>
<comment type="caution">
    <text evidence="4">The sequence shown here is derived from an EMBL/GenBank/DDBJ whole genome shotgun (WGS) entry which is preliminary data.</text>
</comment>
<feature type="domain" description="DprA winged helix" evidence="3">
    <location>
        <begin position="320"/>
        <end position="376"/>
    </location>
</feature>
<dbReference type="EMBL" id="AEVN01000007">
    <property type="protein sequence ID" value="EFY05767.1"/>
    <property type="molecule type" value="Genomic_DNA"/>
</dbReference>
<dbReference type="Proteomes" id="UP000004923">
    <property type="component" value="Unassembled WGS sequence"/>
</dbReference>
<dbReference type="Gene3D" id="1.10.10.10">
    <property type="entry name" value="Winged helix-like DNA-binding domain superfamily/Winged helix DNA-binding domain"/>
    <property type="match status" value="1"/>
</dbReference>
<protein>
    <submittedName>
        <fullName evidence="4">DNA protecting protein DprA</fullName>
    </submittedName>
</protein>
<gene>
    <name evidence="4" type="primary">dprA</name>
    <name evidence="4" type="ORF">HMPREF9443_00206</name>
</gene>
<organism evidence="4 5">
    <name type="scientific">Phascolarctobacterium succinatutens YIT 12067</name>
    <dbReference type="NCBI Taxonomy" id="626939"/>
    <lineage>
        <taxon>Bacteria</taxon>
        <taxon>Bacillati</taxon>
        <taxon>Bacillota</taxon>
        <taxon>Negativicutes</taxon>
        <taxon>Acidaminococcales</taxon>
        <taxon>Acidaminococcaceae</taxon>
        <taxon>Phascolarctobacterium</taxon>
    </lineage>
</organism>
<dbReference type="PANTHER" id="PTHR43022">
    <property type="entry name" value="PROTEIN SMF"/>
    <property type="match status" value="1"/>
</dbReference>
<feature type="domain" description="Smf/DprA SLOG" evidence="2">
    <location>
        <begin position="90"/>
        <end position="295"/>
    </location>
</feature>
<dbReference type="PANTHER" id="PTHR43022:SF1">
    <property type="entry name" value="PROTEIN SMF"/>
    <property type="match status" value="1"/>
</dbReference>
<evidence type="ECO:0000259" key="2">
    <source>
        <dbReference type="Pfam" id="PF02481"/>
    </source>
</evidence>
<dbReference type="NCBIfam" id="TIGR00732">
    <property type="entry name" value="dprA"/>
    <property type="match status" value="1"/>
</dbReference>
<evidence type="ECO:0000259" key="3">
    <source>
        <dbReference type="Pfam" id="PF17782"/>
    </source>
</evidence>
<dbReference type="Gene3D" id="3.40.50.450">
    <property type="match status" value="1"/>
</dbReference>
<dbReference type="InterPro" id="IPR057666">
    <property type="entry name" value="DrpA_SLOG"/>
</dbReference>
<accession>E8LBJ5</accession>
<dbReference type="Pfam" id="PF17782">
    <property type="entry name" value="WHD_DprA"/>
    <property type="match status" value="1"/>
</dbReference>
<dbReference type="Pfam" id="PF02481">
    <property type="entry name" value="DNA_processg_A"/>
    <property type="match status" value="1"/>
</dbReference>
<dbReference type="InterPro" id="IPR041614">
    <property type="entry name" value="DprA_WH"/>
</dbReference>
<dbReference type="AlphaFoldDB" id="E8LBJ5"/>